<organism evidence="1 2">
    <name type="scientific">Vermiconidia calcicola</name>
    <dbReference type="NCBI Taxonomy" id="1690605"/>
    <lineage>
        <taxon>Eukaryota</taxon>
        <taxon>Fungi</taxon>
        <taxon>Dikarya</taxon>
        <taxon>Ascomycota</taxon>
        <taxon>Pezizomycotina</taxon>
        <taxon>Dothideomycetes</taxon>
        <taxon>Dothideomycetidae</taxon>
        <taxon>Mycosphaerellales</taxon>
        <taxon>Extremaceae</taxon>
        <taxon>Vermiconidia</taxon>
    </lineage>
</organism>
<proteinExistence type="predicted"/>
<dbReference type="EMBL" id="JAUTXU010000036">
    <property type="protein sequence ID" value="KAK3717596.1"/>
    <property type="molecule type" value="Genomic_DNA"/>
</dbReference>
<evidence type="ECO:0000313" key="1">
    <source>
        <dbReference type="EMBL" id="KAK3717596.1"/>
    </source>
</evidence>
<accession>A0ACC3NLB6</accession>
<keyword evidence="2" id="KW-1185">Reference proteome</keyword>
<reference evidence="1" key="1">
    <citation type="submission" date="2023-07" db="EMBL/GenBank/DDBJ databases">
        <title>Black Yeasts Isolated from many extreme environments.</title>
        <authorList>
            <person name="Coleine C."/>
            <person name="Stajich J.E."/>
            <person name="Selbmann L."/>
        </authorList>
    </citation>
    <scope>NUCLEOTIDE SEQUENCE</scope>
    <source>
        <strain evidence="1">CCFEE 5714</strain>
    </source>
</reference>
<evidence type="ECO:0000313" key="2">
    <source>
        <dbReference type="Proteomes" id="UP001281147"/>
    </source>
</evidence>
<name>A0ACC3NLB6_9PEZI</name>
<sequence>MENSPNARCHLMELPAELRLRIYEYALAPTGTICLTRSRDKRYATTPVVAPTLLATCRQINEEASSILYEQNSVCIAVDAHDTCWPTVSESRLPQHVLERLQHVCVILDCCGSFRATYEDVDWNPFSALISLKTFRITVLAPQSAQQFGPYPLSSETHAPLIQQLLERIPATTEVLYGTVTGSAEQEFARWFAERQHRSKIAKTFRESDAEQMVDVAAAVEDLQQGCLSGTVEDVFSENHETCSGASVRRTCSRV</sequence>
<comment type="caution">
    <text evidence="1">The sequence shown here is derived from an EMBL/GenBank/DDBJ whole genome shotgun (WGS) entry which is preliminary data.</text>
</comment>
<protein>
    <submittedName>
        <fullName evidence="1">Uncharacterized protein</fullName>
    </submittedName>
</protein>
<gene>
    <name evidence="1" type="ORF">LTR37_005662</name>
</gene>
<dbReference type="Proteomes" id="UP001281147">
    <property type="component" value="Unassembled WGS sequence"/>
</dbReference>